<dbReference type="Pfam" id="PF00848">
    <property type="entry name" value="Ring_hydroxyl_A"/>
    <property type="match status" value="1"/>
</dbReference>
<dbReference type="CDD" id="cd00680">
    <property type="entry name" value="RHO_alpha_C"/>
    <property type="match status" value="1"/>
</dbReference>
<dbReference type="PANTHER" id="PTHR43756:SF5">
    <property type="entry name" value="CHOLINE MONOOXYGENASE, CHLOROPLASTIC"/>
    <property type="match status" value="1"/>
</dbReference>
<proteinExistence type="predicted"/>
<dbReference type="InterPro" id="IPR001663">
    <property type="entry name" value="Rng_hydr_dOase-A"/>
</dbReference>
<accession>A0A381W6A2</accession>
<dbReference type="Pfam" id="PF00355">
    <property type="entry name" value="Rieske"/>
    <property type="match status" value="1"/>
</dbReference>
<evidence type="ECO:0000256" key="2">
    <source>
        <dbReference type="ARBA" id="ARBA00022714"/>
    </source>
</evidence>
<reference evidence="8" key="1">
    <citation type="submission" date="2018-05" db="EMBL/GenBank/DDBJ databases">
        <authorList>
            <person name="Lanie J.A."/>
            <person name="Ng W.-L."/>
            <person name="Kazmierczak K.M."/>
            <person name="Andrzejewski T.M."/>
            <person name="Davidsen T.M."/>
            <person name="Wayne K.J."/>
            <person name="Tettelin H."/>
            <person name="Glass J.I."/>
            <person name="Rusch D."/>
            <person name="Podicherti R."/>
            <person name="Tsui H.-C.T."/>
            <person name="Winkler M.E."/>
        </authorList>
    </citation>
    <scope>NUCLEOTIDE SEQUENCE</scope>
</reference>
<keyword evidence="5" id="KW-0408">Iron</keyword>
<dbReference type="GO" id="GO:0016491">
    <property type="term" value="F:oxidoreductase activity"/>
    <property type="evidence" value="ECO:0007669"/>
    <property type="project" value="UniProtKB-KW"/>
</dbReference>
<organism evidence="8">
    <name type="scientific">marine metagenome</name>
    <dbReference type="NCBI Taxonomy" id="408172"/>
    <lineage>
        <taxon>unclassified sequences</taxon>
        <taxon>metagenomes</taxon>
        <taxon>ecological metagenomes</taxon>
    </lineage>
</organism>
<dbReference type="InterPro" id="IPR017941">
    <property type="entry name" value="Rieske_2Fe-2S"/>
</dbReference>
<protein>
    <recommendedName>
        <fullName evidence="7">Rieske domain-containing protein</fullName>
    </recommendedName>
</protein>
<evidence type="ECO:0000313" key="8">
    <source>
        <dbReference type="EMBL" id="SVA48002.1"/>
    </source>
</evidence>
<evidence type="ECO:0000256" key="3">
    <source>
        <dbReference type="ARBA" id="ARBA00022723"/>
    </source>
</evidence>
<dbReference type="SUPFAM" id="SSF55961">
    <property type="entry name" value="Bet v1-like"/>
    <property type="match status" value="1"/>
</dbReference>
<evidence type="ECO:0000256" key="1">
    <source>
        <dbReference type="ARBA" id="ARBA00001962"/>
    </source>
</evidence>
<dbReference type="CDD" id="cd03469">
    <property type="entry name" value="Rieske_RO_Alpha_N"/>
    <property type="match status" value="1"/>
</dbReference>
<dbReference type="InterPro" id="IPR015879">
    <property type="entry name" value="Ring_hydroxy_dOase_asu_C_dom"/>
</dbReference>
<keyword evidence="3" id="KW-0479">Metal-binding</keyword>
<dbReference type="Gene3D" id="2.102.10.10">
    <property type="entry name" value="Rieske [2Fe-2S] iron-sulphur domain"/>
    <property type="match status" value="1"/>
</dbReference>
<comment type="cofactor">
    <cofactor evidence="1">
        <name>Fe cation</name>
        <dbReference type="ChEBI" id="CHEBI:24875"/>
    </cofactor>
</comment>
<dbReference type="PROSITE" id="PS51296">
    <property type="entry name" value="RIESKE"/>
    <property type="match status" value="1"/>
</dbReference>
<dbReference type="EMBL" id="UINC01010822">
    <property type="protein sequence ID" value="SVA48002.1"/>
    <property type="molecule type" value="Genomic_DNA"/>
</dbReference>
<evidence type="ECO:0000256" key="4">
    <source>
        <dbReference type="ARBA" id="ARBA00023002"/>
    </source>
</evidence>
<dbReference type="SUPFAM" id="SSF50022">
    <property type="entry name" value="ISP domain"/>
    <property type="match status" value="1"/>
</dbReference>
<gene>
    <name evidence="8" type="ORF">METZ01_LOCUS100856</name>
</gene>
<evidence type="ECO:0000259" key="7">
    <source>
        <dbReference type="PROSITE" id="PS51296"/>
    </source>
</evidence>
<dbReference type="GO" id="GO:0051537">
    <property type="term" value="F:2 iron, 2 sulfur cluster binding"/>
    <property type="evidence" value="ECO:0007669"/>
    <property type="project" value="UniProtKB-KW"/>
</dbReference>
<dbReference type="InterPro" id="IPR036922">
    <property type="entry name" value="Rieske_2Fe-2S_sf"/>
</dbReference>
<evidence type="ECO:0000256" key="5">
    <source>
        <dbReference type="ARBA" id="ARBA00023004"/>
    </source>
</evidence>
<dbReference type="Gene3D" id="3.90.380.10">
    <property type="entry name" value="Naphthalene 1,2-dioxygenase Alpha Subunit, Chain A, domain 1"/>
    <property type="match status" value="2"/>
</dbReference>
<evidence type="ECO:0000256" key="6">
    <source>
        <dbReference type="ARBA" id="ARBA00023014"/>
    </source>
</evidence>
<name>A0A381W6A2_9ZZZZ</name>
<feature type="domain" description="Rieske" evidence="7">
    <location>
        <begin position="31"/>
        <end position="129"/>
    </location>
</feature>
<dbReference type="PANTHER" id="PTHR43756">
    <property type="entry name" value="CHOLINE MONOOXYGENASE, CHLOROPLASTIC"/>
    <property type="match status" value="1"/>
</dbReference>
<dbReference type="GO" id="GO:0005506">
    <property type="term" value="F:iron ion binding"/>
    <property type="evidence" value="ECO:0007669"/>
    <property type="project" value="InterPro"/>
</dbReference>
<keyword evidence="6" id="KW-0411">Iron-sulfur</keyword>
<keyword evidence="4" id="KW-0560">Oxidoreductase</keyword>
<dbReference type="PRINTS" id="PR00090">
    <property type="entry name" value="RNGDIOXGNASE"/>
</dbReference>
<sequence length="381" mass="43309">MPDDYGCLPNEAYTDPAYFEQERRTVLSSTWQFAGRASAVPDPGDMLPTSVAATPVFLVRQRSGEIAAFYNVCPHRGAKVLPKPCKSAKTIICPYHTWSYNLDGTLRRRPHFDGADNHDVARDDDGVERPSLWRVRAEVFMDWVFLNLDGNAEPLSTQLQPLVDKLEGYDFANCVYGGELTFDVRTNWKLAHENFLDILHKIGIHPELQKSSPIQTNVRYEWLSDDLAISHHTVEEPFEGRGEGLPGLPGFPESMRRLGLSAHIYPNANLQLWDGQLTLFSCTPLAPDHTIETFSVYFAEEAMGEQHRAHRDAVFEMWRHLNEQDIEPLIWMQEARNIPVFNGGSFSPYWDEMIAKYVEKLKTDTRGFISSMTQAAGSERS</sequence>
<dbReference type="AlphaFoldDB" id="A0A381W6A2"/>
<keyword evidence="2" id="KW-0001">2Fe-2S</keyword>